<dbReference type="Proteomes" id="UP001500665">
    <property type="component" value="Unassembled WGS sequence"/>
</dbReference>
<gene>
    <name evidence="1" type="ORF">GCM10009550_73280</name>
</gene>
<proteinExistence type="predicted"/>
<dbReference type="Pfam" id="PF20062">
    <property type="entry name" value="DUF6461"/>
    <property type="match status" value="1"/>
</dbReference>
<name>A0ABN1RZF9_9ACTN</name>
<comment type="caution">
    <text evidence="1">The sequence shown here is derived from an EMBL/GenBank/DDBJ whole genome shotgun (WGS) entry which is preliminary data.</text>
</comment>
<evidence type="ECO:0000313" key="2">
    <source>
        <dbReference type="Proteomes" id="UP001500665"/>
    </source>
</evidence>
<accession>A0ABN1RZF9</accession>
<dbReference type="EMBL" id="BAAAHH010000055">
    <property type="protein sequence ID" value="GAA0968247.1"/>
    <property type="molecule type" value="Genomic_DNA"/>
</dbReference>
<organism evidence="1 2">
    <name type="scientific">Actinocorallia libanotica</name>
    <dbReference type="NCBI Taxonomy" id="46162"/>
    <lineage>
        <taxon>Bacteria</taxon>
        <taxon>Bacillati</taxon>
        <taxon>Actinomycetota</taxon>
        <taxon>Actinomycetes</taxon>
        <taxon>Streptosporangiales</taxon>
        <taxon>Thermomonosporaceae</taxon>
        <taxon>Actinocorallia</taxon>
    </lineage>
</organism>
<protein>
    <submittedName>
        <fullName evidence="1">Uncharacterized protein</fullName>
    </submittedName>
</protein>
<keyword evidence="2" id="KW-1185">Reference proteome</keyword>
<evidence type="ECO:0000313" key="1">
    <source>
        <dbReference type="EMBL" id="GAA0968247.1"/>
    </source>
</evidence>
<sequence length="62" mass="6706">MAASAAMTASAAHYDWFQDHALREGYFLALIENVTPAEMLERLGAEPGETHVGFSALTDAHD</sequence>
<dbReference type="InterPro" id="IPR045592">
    <property type="entry name" value="DUF6461"/>
</dbReference>
<reference evidence="1 2" key="1">
    <citation type="journal article" date="2019" name="Int. J. Syst. Evol. Microbiol.">
        <title>The Global Catalogue of Microorganisms (GCM) 10K type strain sequencing project: providing services to taxonomists for standard genome sequencing and annotation.</title>
        <authorList>
            <consortium name="The Broad Institute Genomics Platform"/>
            <consortium name="The Broad Institute Genome Sequencing Center for Infectious Disease"/>
            <person name="Wu L."/>
            <person name="Ma J."/>
        </authorList>
    </citation>
    <scope>NUCLEOTIDE SEQUENCE [LARGE SCALE GENOMIC DNA]</scope>
    <source>
        <strain evidence="1 2">JCM 10696</strain>
    </source>
</reference>